<dbReference type="AlphaFoldDB" id="A0AAN9AU57"/>
<protein>
    <recommendedName>
        <fullName evidence="1">Reverse transcriptase domain-containing protein</fullName>
    </recommendedName>
</protein>
<dbReference type="InterPro" id="IPR043128">
    <property type="entry name" value="Rev_trsase/Diguanyl_cyclase"/>
</dbReference>
<dbReference type="PROSITE" id="PS50878">
    <property type="entry name" value="RT_POL"/>
    <property type="match status" value="1"/>
</dbReference>
<evidence type="ECO:0000259" key="1">
    <source>
        <dbReference type="PROSITE" id="PS50878"/>
    </source>
</evidence>
<evidence type="ECO:0000313" key="2">
    <source>
        <dbReference type="EMBL" id="KAK7093247.1"/>
    </source>
</evidence>
<dbReference type="Gene3D" id="3.10.10.10">
    <property type="entry name" value="HIV Type 1 Reverse Transcriptase, subunit A, domain 1"/>
    <property type="match status" value="1"/>
</dbReference>
<evidence type="ECO:0000313" key="3">
    <source>
        <dbReference type="Proteomes" id="UP001374579"/>
    </source>
</evidence>
<dbReference type="PANTHER" id="PTHR33050">
    <property type="entry name" value="REVERSE TRANSCRIPTASE DOMAIN-CONTAINING PROTEIN"/>
    <property type="match status" value="1"/>
</dbReference>
<dbReference type="PANTHER" id="PTHR33050:SF7">
    <property type="entry name" value="RIBONUCLEASE H"/>
    <property type="match status" value="1"/>
</dbReference>
<dbReference type="Pfam" id="PF00078">
    <property type="entry name" value="RVT_1"/>
    <property type="match status" value="1"/>
</dbReference>
<sequence>MDTLQVALNLVTPGCYMTSVDLKDAYYTVAVAEDDKKFLRFLWEGQLWQFDSMPNGLALAPRKFTKLMKPVFAKLREDGHLSTSFLDDSLLVADTESECIENVLATVQLLRSLGFVVHHEKSVLEPTQKIQYLGVLIDSIAMTVSLTKVRSDNLIECCKRALKVQLITIRDLAKVIGKLVASFPAVRYGPLFYRKLESVKKAALKKEKGNYDSCTVLSVTAKDELSWWIENVNTAYNVIAVSQPDITVASDASLSGWGCVCEDERSGGLWLPTEAAFHINYLELKAAYFALKCFESKVSQKHVRLLLDNSTAVACINNMGTSHSDSCNDLAFCIWQWCIARGVWLSSAHIPGKENTAADEESRRINVDAEWKLNSDVLEEALVQLVVSPHIDLFASRINTQRSCYVSFKADPEAHAVDAFSLFWQSLTFYAFPPFSIILRVLQKVRRDKASGVIIVPEWKTQVWWPVLLKLLTTDPVRLPSSINLLSLPSHPRTRHRLLPRLQLLACKISGAD</sequence>
<gene>
    <name evidence="2" type="ORF">V1264_007036</name>
</gene>
<organism evidence="2 3">
    <name type="scientific">Littorina saxatilis</name>
    <dbReference type="NCBI Taxonomy" id="31220"/>
    <lineage>
        <taxon>Eukaryota</taxon>
        <taxon>Metazoa</taxon>
        <taxon>Spiralia</taxon>
        <taxon>Lophotrochozoa</taxon>
        <taxon>Mollusca</taxon>
        <taxon>Gastropoda</taxon>
        <taxon>Caenogastropoda</taxon>
        <taxon>Littorinimorpha</taxon>
        <taxon>Littorinoidea</taxon>
        <taxon>Littorinidae</taxon>
        <taxon>Littorina</taxon>
    </lineage>
</organism>
<accession>A0AAN9AU57</accession>
<dbReference type="Gene3D" id="3.30.70.270">
    <property type="match status" value="1"/>
</dbReference>
<dbReference type="InterPro" id="IPR043502">
    <property type="entry name" value="DNA/RNA_pol_sf"/>
</dbReference>
<dbReference type="InterPro" id="IPR052055">
    <property type="entry name" value="Hepadnavirus_pol/RT"/>
</dbReference>
<keyword evidence="3" id="KW-1185">Reference proteome</keyword>
<comment type="caution">
    <text evidence="2">The sequence shown here is derived from an EMBL/GenBank/DDBJ whole genome shotgun (WGS) entry which is preliminary data.</text>
</comment>
<dbReference type="Proteomes" id="UP001374579">
    <property type="component" value="Unassembled WGS sequence"/>
</dbReference>
<dbReference type="CDD" id="cd09275">
    <property type="entry name" value="RNase_HI_RT_DIRS1"/>
    <property type="match status" value="1"/>
</dbReference>
<proteinExistence type="predicted"/>
<reference evidence="2 3" key="1">
    <citation type="submission" date="2024-02" db="EMBL/GenBank/DDBJ databases">
        <title>Chromosome-scale genome assembly of the rough periwinkle Littorina saxatilis.</title>
        <authorList>
            <person name="De Jode A."/>
            <person name="Faria R."/>
            <person name="Formenti G."/>
            <person name="Sims Y."/>
            <person name="Smith T.P."/>
            <person name="Tracey A."/>
            <person name="Wood J.M.D."/>
            <person name="Zagrodzka Z.B."/>
            <person name="Johannesson K."/>
            <person name="Butlin R.K."/>
            <person name="Leder E.H."/>
        </authorList>
    </citation>
    <scope>NUCLEOTIDE SEQUENCE [LARGE SCALE GENOMIC DNA]</scope>
    <source>
        <strain evidence="2">Snail1</strain>
        <tissue evidence="2">Muscle</tissue>
    </source>
</reference>
<dbReference type="CDD" id="cd03714">
    <property type="entry name" value="RT_DIRS1"/>
    <property type="match status" value="1"/>
</dbReference>
<dbReference type="SUPFAM" id="SSF56672">
    <property type="entry name" value="DNA/RNA polymerases"/>
    <property type="match status" value="1"/>
</dbReference>
<feature type="domain" description="Reverse transcriptase" evidence="1">
    <location>
        <begin position="1"/>
        <end position="137"/>
    </location>
</feature>
<dbReference type="InterPro" id="IPR000477">
    <property type="entry name" value="RT_dom"/>
</dbReference>
<dbReference type="EMBL" id="JBAMIC010000019">
    <property type="protein sequence ID" value="KAK7093247.1"/>
    <property type="molecule type" value="Genomic_DNA"/>
</dbReference>
<name>A0AAN9AU57_9CAEN</name>